<dbReference type="Gene3D" id="1.10.1040.10">
    <property type="entry name" value="N-(1-d-carboxylethyl)-l-norvaline Dehydrogenase, domain 2"/>
    <property type="match status" value="1"/>
</dbReference>
<feature type="domain" description="6-phosphogluconate dehydrogenase C-terminal" evidence="7">
    <location>
        <begin position="10"/>
        <end position="119"/>
    </location>
</feature>
<dbReference type="GO" id="GO:0019521">
    <property type="term" value="P:D-gluconate metabolic process"/>
    <property type="evidence" value="ECO:0007669"/>
    <property type="project" value="UniProtKB-KW"/>
</dbReference>
<evidence type="ECO:0000313" key="9">
    <source>
        <dbReference type="Proteomes" id="UP000243975"/>
    </source>
</evidence>
<dbReference type="EC" id="1.1.1.44" evidence="3"/>
<evidence type="ECO:0000256" key="6">
    <source>
        <dbReference type="ARBA" id="ARBA00023126"/>
    </source>
</evidence>
<evidence type="ECO:0000259" key="7">
    <source>
        <dbReference type="SMART" id="SM01350"/>
    </source>
</evidence>
<keyword evidence="5" id="KW-0311">Gluconate utilization</keyword>
<reference evidence="8 9" key="1">
    <citation type="journal article" date="2016" name="Sci. Rep.">
        <title>The genome sequence of the outbreeding globe artichoke constructed de novo incorporating a phase-aware low-pass sequencing strategy of F1 progeny.</title>
        <authorList>
            <person name="Scaglione D."/>
            <person name="Reyes-Chin-Wo S."/>
            <person name="Acquadro A."/>
            <person name="Froenicke L."/>
            <person name="Portis E."/>
            <person name="Beitel C."/>
            <person name="Tirone M."/>
            <person name="Mauro R."/>
            <person name="Lo Monaco A."/>
            <person name="Mauromicale G."/>
            <person name="Faccioli P."/>
            <person name="Cattivelli L."/>
            <person name="Rieseberg L."/>
            <person name="Michelmore R."/>
            <person name="Lanteri S."/>
        </authorList>
    </citation>
    <scope>NUCLEOTIDE SEQUENCE [LARGE SCALE GENOMIC DNA]</scope>
    <source>
        <strain evidence="8">2C</strain>
    </source>
</reference>
<proteinExistence type="inferred from homology"/>
<dbReference type="AlphaFoldDB" id="A0A118K6T2"/>
<dbReference type="STRING" id="59895.A0A118K6T2"/>
<keyword evidence="6" id="KW-0570">Pentose shunt</keyword>
<evidence type="ECO:0000313" key="8">
    <source>
        <dbReference type="EMBL" id="KVI11173.1"/>
    </source>
</evidence>
<dbReference type="Proteomes" id="UP000243975">
    <property type="component" value="Unassembled WGS sequence"/>
</dbReference>
<evidence type="ECO:0000256" key="5">
    <source>
        <dbReference type="ARBA" id="ARBA00023064"/>
    </source>
</evidence>
<dbReference type="EMBL" id="LEKV01000842">
    <property type="protein sequence ID" value="KVI11173.1"/>
    <property type="molecule type" value="Genomic_DNA"/>
</dbReference>
<evidence type="ECO:0000256" key="2">
    <source>
        <dbReference type="ARBA" id="ARBA00008419"/>
    </source>
</evidence>
<dbReference type="SUPFAM" id="SSF48179">
    <property type="entry name" value="6-phosphogluconate dehydrogenase C-terminal domain-like"/>
    <property type="match status" value="1"/>
</dbReference>
<protein>
    <recommendedName>
        <fullName evidence="3">phosphogluconate dehydrogenase (NADP(+)-dependent, decarboxylating)</fullName>
        <ecNumber evidence="3">1.1.1.44</ecNumber>
    </recommendedName>
</protein>
<dbReference type="InterPro" id="IPR008927">
    <property type="entry name" value="6-PGluconate_DH-like_C_sf"/>
</dbReference>
<dbReference type="InterPro" id="IPR006114">
    <property type="entry name" value="6PGDH_C"/>
</dbReference>
<evidence type="ECO:0000256" key="4">
    <source>
        <dbReference type="ARBA" id="ARBA00023002"/>
    </source>
</evidence>
<evidence type="ECO:0000256" key="1">
    <source>
        <dbReference type="ARBA" id="ARBA00004874"/>
    </source>
</evidence>
<dbReference type="Gramene" id="KVI11173">
    <property type="protein sequence ID" value="KVI11173"/>
    <property type="gene ID" value="Ccrd_010419"/>
</dbReference>
<sequence length="119" mass="13547">MAARLHNIGTWDLVQENTQLANKRLRIKIKSEKLKDKVALKSIWSRAASKSDQVVNKKKLIDHVRQALYASKICSYAQGMNLIRAKNVEQGWDLKLGELARIWKGGCIIRAIFLYQAGL</sequence>
<dbReference type="InterPro" id="IPR013328">
    <property type="entry name" value="6PGD_dom2"/>
</dbReference>
<name>A0A118K6T2_CYNCS</name>
<dbReference type="SMART" id="SM01350">
    <property type="entry name" value="6PGD"/>
    <property type="match status" value="1"/>
</dbReference>
<gene>
    <name evidence="8" type="ORF">Ccrd_010419</name>
</gene>
<comment type="pathway">
    <text evidence="1">Carbohydrate degradation; pentose phosphate pathway; D-ribulose 5-phosphate from D-glucose 6-phosphate (oxidative stage): step 3/3.</text>
</comment>
<dbReference type="Pfam" id="PF00393">
    <property type="entry name" value="6PGD"/>
    <property type="match status" value="1"/>
</dbReference>
<keyword evidence="4" id="KW-0560">Oxidoreductase</keyword>
<comment type="caution">
    <text evidence="8">The sequence shown here is derived from an EMBL/GenBank/DDBJ whole genome shotgun (WGS) entry which is preliminary data.</text>
</comment>
<accession>A0A118K6T2</accession>
<dbReference type="GO" id="GO:0006098">
    <property type="term" value="P:pentose-phosphate shunt"/>
    <property type="evidence" value="ECO:0007669"/>
    <property type="project" value="UniProtKB-UniPathway"/>
</dbReference>
<evidence type="ECO:0000256" key="3">
    <source>
        <dbReference type="ARBA" id="ARBA00013011"/>
    </source>
</evidence>
<keyword evidence="9" id="KW-1185">Reference proteome</keyword>
<dbReference type="UniPathway" id="UPA00115">
    <property type="reaction ID" value="UER00410"/>
</dbReference>
<dbReference type="InterPro" id="IPR006183">
    <property type="entry name" value="Pgluconate_DH"/>
</dbReference>
<organism evidence="8 9">
    <name type="scientific">Cynara cardunculus var. scolymus</name>
    <name type="common">Globe artichoke</name>
    <name type="synonym">Cynara scolymus</name>
    <dbReference type="NCBI Taxonomy" id="59895"/>
    <lineage>
        <taxon>Eukaryota</taxon>
        <taxon>Viridiplantae</taxon>
        <taxon>Streptophyta</taxon>
        <taxon>Embryophyta</taxon>
        <taxon>Tracheophyta</taxon>
        <taxon>Spermatophyta</taxon>
        <taxon>Magnoliopsida</taxon>
        <taxon>eudicotyledons</taxon>
        <taxon>Gunneridae</taxon>
        <taxon>Pentapetalae</taxon>
        <taxon>asterids</taxon>
        <taxon>campanulids</taxon>
        <taxon>Asterales</taxon>
        <taxon>Asteraceae</taxon>
        <taxon>Carduoideae</taxon>
        <taxon>Cardueae</taxon>
        <taxon>Carduinae</taxon>
        <taxon>Cynara</taxon>
    </lineage>
</organism>
<dbReference type="PANTHER" id="PTHR11811">
    <property type="entry name" value="6-PHOSPHOGLUCONATE DEHYDROGENASE"/>
    <property type="match status" value="1"/>
</dbReference>
<dbReference type="GO" id="GO:0004616">
    <property type="term" value="F:phosphogluconate dehydrogenase (decarboxylating) activity"/>
    <property type="evidence" value="ECO:0007669"/>
    <property type="project" value="UniProtKB-EC"/>
</dbReference>
<comment type="similarity">
    <text evidence="2">Belongs to the 6-phosphogluconate dehydrogenase family.</text>
</comment>